<organism evidence="8 9">
    <name type="scientific">Cutaneotrichosporon spelunceum</name>
    <dbReference type="NCBI Taxonomy" id="1672016"/>
    <lineage>
        <taxon>Eukaryota</taxon>
        <taxon>Fungi</taxon>
        <taxon>Dikarya</taxon>
        <taxon>Basidiomycota</taxon>
        <taxon>Agaricomycotina</taxon>
        <taxon>Tremellomycetes</taxon>
        <taxon>Trichosporonales</taxon>
        <taxon>Trichosporonaceae</taxon>
        <taxon>Cutaneotrichosporon</taxon>
    </lineage>
</organism>
<evidence type="ECO:0000259" key="7">
    <source>
        <dbReference type="Pfam" id="PF24527"/>
    </source>
</evidence>
<reference evidence="8" key="2">
    <citation type="submission" date="2023-06" db="EMBL/GenBank/DDBJ databases">
        <authorList>
            <person name="Kobayashi Y."/>
            <person name="Kayamori A."/>
            <person name="Aoki K."/>
            <person name="Shiwa Y."/>
            <person name="Fujita N."/>
            <person name="Sugita T."/>
            <person name="Iwasaki W."/>
            <person name="Tanaka N."/>
            <person name="Takashima M."/>
        </authorList>
    </citation>
    <scope>NUCLEOTIDE SEQUENCE</scope>
    <source>
        <strain evidence="8">HIS016</strain>
    </source>
</reference>
<dbReference type="Pfam" id="PF24519">
    <property type="entry name" value="Ig-like_Pom152_1"/>
    <property type="match status" value="1"/>
</dbReference>
<gene>
    <name evidence="8" type="primary">POM152</name>
    <name evidence="8" type="ORF">CspeluHIS016_0901090</name>
</gene>
<keyword evidence="2" id="KW-1133">Transmembrane helix</keyword>
<dbReference type="InterPro" id="IPR056544">
    <property type="entry name" value="Ig_POM152"/>
</dbReference>
<reference evidence="8" key="1">
    <citation type="journal article" date="2023" name="BMC Genomics">
        <title>Chromosome-level genome assemblies of Cutaneotrichosporon spp. (Trichosporonales, Basidiomycota) reveal imbalanced evolution between nucleotide sequences and chromosome synteny.</title>
        <authorList>
            <person name="Kobayashi Y."/>
            <person name="Kayamori A."/>
            <person name="Aoki K."/>
            <person name="Shiwa Y."/>
            <person name="Matsutani M."/>
            <person name="Fujita N."/>
            <person name="Sugita T."/>
            <person name="Iwasaki W."/>
            <person name="Tanaka N."/>
            <person name="Takashima M."/>
        </authorList>
    </citation>
    <scope>NUCLEOTIDE SEQUENCE</scope>
    <source>
        <strain evidence="8">HIS016</strain>
    </source>
</reference>
<dbReference type="PANTHER" id="PTHR28206">
    <property type="entry name" value="NUCLEOPORIN POM152"/>
    <property type="match status" value="1"/>
</dbReference>
<dbReference type="Pfam" id="PF24097">
    <property type="entry name" value="TMD_POM152"/>
    <property type="match status" value="1"/>
</dbReference>
<feature type="domain" description="Nucleoporin POM152 Ig-like" evidence="5">
    <location>
        <begin position="480"/>
        <end position="565"/>
    </location>
</feature>
<dbReference type="Pfam" id="PF24312">
    <property type="entry name" value="Ig-like_POM152"/>
    <property type="match status" value="3"/>
</dbReference>
<feature type="region of interest" description="Disordered" evidence="1">
    <location>
        <begin position="1"/>
        <end position="24"/>
    </location>
</feature>
<feature type="domain" description="Nucleoporin POM152 Ig-like" evidence="5">
    <location>
        <begin position="777"/>
        <end position="852"/>
    </location>
</feature>
<dbReference type="InterPro" id="IPR056541">
    <property type="entry name" value="Ig-like_POM152"/>
</dbReference>
<keyword evidence="2" id="KW-0812">Transmembrane</keyword>
<proteinExistence type="predicted"/>
<feature type="domain" description="Nucleoporin POM152 first Ig-like" evidence="6">
    <location>
        <begin position="189"/>
        <end position="339"/>
    </location>
</feature>
<dbReference type="Pfam" id="PF24527">
    <property type="entry name" value="Ig-like_Pom152_9"/>
    <property type="match status" value="1"/>
</dbReference>
<feature type="domain" description="Nucleoporin POM152 Ig-like" evidence="5">
    <location>
        <begin position="1181"/>
        <end position="1245"/>
    </location>
</feature>
<evidence type="ECO:0000259" key="5">
    <source>
        <dbReference type="Pfam" id="PF24312"/>
    </source>
</evidence>
<dbReference type="Proteomes" id="UP001222932">
    <property type="component" value="Unassembled WGS sequence"/>
</dbReference>
<dbReference type="GO" id="GO:0006999">
    <property type="term" value="P:nuclear pore organization"/>
    <property type="evidence" value="ECO:0007669"/>
    <property type="project" value="TreeGrafter"/>
</dbReference>
<dbReference type="Pfam" id="PF23664">
    <property type="entry name" value="Ig_Pom152"/>
    <property type="match status" value="2"/>
</dbReference>
<evidence type="ECO:0000313" key="9">
    <source>
        <dbReference type="Proteomes" id="UP001222932"/>
    </source>
</evidence>
<protein>
    <recommendedName>
        <fullName evidence="10">Nucleoporin Pom152</fullName>
    </recommendedName>
</protein>
<accession>A0AAD3U0M6</accession>
<dbReference type="InterPro" id="IPR056540">
    <property type="entry name" value="TMD_POM152"/>
</dbReference>
<feature type="domain" description="Nucleoporin POM152 N-terminal transmembrane" evidence="4">
    <location>
        <begin position="39"/>
        <end position="130"/>
    </location>
</feature>
<dbReference type="InterPro" id="IPR056543">
    <property type="entry name" value="Ig-like_POM152_9th"/>
</dbReference>
<dbReference type="GO" id="GO:0070762">
    <property type="term" value="C:nuclear pore transmembrane ring"/>
    <property type="evidence" value="ECO:0007669"/>
    <property type="project" value="TreeGrafter"/>
</dbReference>
<feature type="domain" description="Nucleoporin POM152 immunoglobulin-like" evidence="3">
    <location>
        <begin position="888"/>
        <end position="967"/>
    </location>
</feature>
<feature type="transmembrane region" description="Helical" evidence="2">
    <location>
        <begin position="113"/>
        <end position="131"/>
    </location>
</feature>
<keyword evidence="2" id="KW-0472">Membrane</keyword>
<comment type="caution">
    <text evidence="8">The sequence shown here is derived from an EMBL/GenBank/DDBJ whole genome shotgun (WGS) entry which is preliminary data.</text>
</comment>
<evidence type="ECO:0000259" key="6">
    <source>
        <dbReference type="Pfam" id="PF24519"/>
    </source>
</evidence>
<dbReference type="AlphaFoldDB" id="A0AAD3U0M6"/>
<dbReference type="GO" id="GO:0006606">
    <property type="term" value="P:protein import into nucleus"/>
    <property type="evidence" value="ECO:0007669"/>
    <property type="project" value="TreeGrafter"/>
</dbReference>
<feature type="domain" description="Nucleoporin POM152 immunoglobulin-like" evidence="3">
    <location>
        <begin position="571"/>
        <end position="671"/>
    </location>
</feature>
<evidence type="ECO:0000259" key="3">
    <source>
        <dbReference type="Pfam" id="PF23664"/>
    </source>
</evidence>
<evidence type="ECO:0000259" key="4">
    <source>
        <dbReference type="Pfam" id="PF24097"/>
    </source>
</evidence>
<dbReference type="PANTHER" id="PTHR28206:SF1">
    <property type="entry name" value="NUCLEOPORIN POM152"/>
    <property type="match status" value="1"/>
</dbReference>
<evidence type="ECO:0000256" key="2">
    <source>
        <dbReference type="SAM" id="Phobius"/>
    </source>
</evidence>
<sequence>MSTSTPVKQGALITPVKREEKKPKDKLEPVIPTSWLAPEEQRRLVLWTFGLLEVMKLWDSIAPHFTELPTSLSKVMRVRGPWSAAIWTAVDVAAVVAISLLRIPNLSPERKSLIIMVPLFSLWNTFCWFLADPFAFIPKVSMFETVYLGEEGFFWGLLYMIRHLLSRLIFGSPENISGTHKIRLLPYSTATLNPLSLTYCLPPGSREPTYIPVVFNNSAPYQVSYNLRSLETQELTVESVLADKMVVPPGWHSIRLEGEEDEEADAHNLQKMVRRNKILELERYHSVRPSEALSVIPPDLTASETLLFLVVRKPSVITLGRVVDRRGDQFNLTPHREAVVIECPSGGEFVLDESKGGKLVPYKPKPKPLARCIGEEEVVMFSARGVAPLKALWKQWINDVPVNQGAVEGIEDTETISEAEKGHFRSDKVSKSHVVPLRVEHKRAGKHRVSLTSVVDALGNTYTPSTNASTVEFEVLNRRSVSFDCPRPIQLLVDGTASLPIKADGPIEHPIEVSYRFTAPNGDQEVKSIKVDSGNSDIVVDKPGSFALLDVSGTCPGTILEPAKCSVQLVQQPTVDINIVTIHECAVDVGVSVTFEFTGSPPFTVHWTEKRKGEKPTEKRNVFSSPVGQLDLRPDREGKYTYTFDSLSDSRYNKIALNRPPITQVVHPPASVEILSNRRLKYWACSPDEVNIDLAIKGNDPLKLTYRASWEGNMHNMTVPVKSGNQRLTVPVPQKLNSNSGNVGTMTVTLVSIEDAKGCIKRLPSHQVDIDIDRQLPTAQFSRPQQVTVKEGEKVEVPLRLTGNGPWKVTYTLDGKEQKPMAVRSSNSPLTFMDKGTYQLVKIEDAHCAGVADTALFSIAHKPHPTASLTGSGLLTRDGTVFKHKGFCADESDAVAVAFTGASPFVLSYQYKFDGHSVKDRTLNSAQDMGVLHLDTAPGHHMYEFNTVSDSNYHKTPVRFSLEHDVHSRPSATFAKQNTKSLCRDAALLTDARIKLTGKAPFLLHLGVRRPASAEVHPYKVEVRGTEWKVELPEVTLGDVGRYEVALMEMSDASGCGYAFEDTAVLSTAVDVVETARVVPISHDVDVCVGDTLDFLLQGTAPWIVEYAWDKRTYAVTSSAARFSRSADVSGTFSITSIALKDRAGNPQCKRSVEGLSRKVHPLPAAHIQDGTDHLREGDRPAVFSVKFTGTPPFTFSYTRSEVHAGRSRVVETQTATDIWASSYDISSSAPGDYTVTSVSDKYCRFPRLSRRDDV</sequence>
<keyword evidence="9" id="KW-1185">Reference proteome</keyword>
<dbReference type="EMBL" id="BTCM01000009">
    <property type="protein sequence ID" value="GMK59892.1"/>
    <property type="molecule type" value="Genomic_DNA"/>
</dbReference>
<evidence type="ECO:0008006" key="10">
    <source>
        <dbReference type="Google" id="ProtNLM"/>
    </source>
</evidence>
<name>A0AAD3U0M6_9TREE</name>
<feature type="domain" description="Nucleoporin POM152 ninth Ig-like" evidence="7">
    <location>
        <begin position="1078"/>
        <end position="1153"/>
    </location>
</feature>
<dbReference type="InterPro" id="IPR056542">
    <property type="entry name" value="Ig-like_POM152_1st"/>
</dbReference>
<evidence type="ECO:0000256" key="1">
    <source>
        <dbReference type="SAM" id="MobiDB-lite"/>
    </source>
</evidence>
<feature type="transmembrane region" description="Helical" evidence="2">
    <location>
        <begin position="82"/>
        <end position="101"/>
    </location>
</feature>
<dbReference type="GO" id="GO:0017056">
    <property type="term" value="F:structural constituent of nuclear pore"/>
    <property type="evidence" value="ECO:0007669"/>
    <property type="project" value="InterPro"/>
</dbReference>
<dbReference type="InterPro" id="IPR037701">
    <property type="entry name" value="Pom152"/>
</dbReference>
<evidence type="ECO:0000313" key="8">
    <source>
        <dbReference type="EMBL" id="GMK59892.1"/>
    </source>
</evidence>